<sequence length="92" mass="10702">MMIEKFQESTKEFIDYDSELLLKILNKTSLQTRKGDDKELFVDENWKINTKNMSNTIPSDNSNLKKILSDIFPNKKIVIQDNNDGSQTIFLS</sequence>
<dbReference type="eggNOG" id="ENOG50321TE">
    <property type="taxonomic scope" value="Bacteria"/>
</dbReference>
<evidence type="ECO:0000313" key="2">
    <source>
        <dbReference type="Proteomes" id="UP000030598"/>
    </source>
</evidence>
<reference evidence="2" key="1">
    <citation type="journal article" date="2014" name="Sci. Data">
        <title>Genomes of diverse isolates of the marine cyanobacterium Prochlorococcus.</title>
        <authorList>
            <person name="Biller S."/>
            <person name="Berube P."/>
            <person name="Thompson J."/>
            <person name="Kelly L."/>
            <person name="Roggensack S."/>
            <person name="Awad L."/>
            <person name="Roache-Johnson K."/>
            <person name="Ding H."/>
            <person name="Giovannoni S.J."/>
            <person name="Moore L.R."/>
            <person name="Chisholm S.W."/>
        </authorList>
    </citation>
    <scope>NUCLEOTIDE SEQUENCE [LARGE SCALE GENOMIC DNA]</scope>
    <source>
        <strain evidence="2">GP2</strain>
    </source>
</reference>
<dbReference type="AlphaFoldDB" id="A0A0A1ZDK8"/>
<protein>
    <submittedName>
        <fullName evidence="1">Uncharacterized protein</fullName>
    </submittedName>
</protein>
<dbReference type="Proteomes" id="UP000030598">
    <property type="component" value="Unassembled WGS sequence"/>
</dbReference>
<evidence type="ECO:0000313" key="1">
    <source>
        <dbReference type="EMBL" id="KGF86601.1"/>
    </source>
</evidence>
<accession>A0A0A1ZDK8</accession>
<dbReference type="RefSeq" id="WP_241433944.1">
    <property type="nucleotide sequence ID" value="NZ_CP138934.1"/>
</dbReference>
<gene>
    <name evidence="1" type="ORF">EU91_1363</name>
</gene>
<organism evidence="1 2">
    <name type="scientific">Prochlorococcus marinus str. GP2</name>
    <dbReference type="NCBI Taxonomy" id="59925"/>
    <lineage>
        <taxon>Bacteria</taxon>
        <taxon>Bacillati</taxon>
        <taxon>Cyanobacteriota</taxon>
        <taxon>Cyanophyceae</taxon>
        <taxon>Synechococcales</taxon>
        <taxon>Prochlorococcaceae</taxon>
        <taxon>Prochlorococcus</taxon>
    </lineage>
</organism>
<dbReference type="STRING" id="59925.EU91_1363"/>
<name>A0A0A1ZDK8_PROMR</name>
<comment type="caution">
    <text evidence="1">The sequence shown here is derived from an EMBL/GenBank/DDBJ whole genome shotgun (WGS) entry which is preliminary data.</text>
</comment>
<dbReference type="EMBL" id="JNAH01000007">
    <property type="protein sequence ID" value="KGF86601.1"/>
    <property type="molecule type" value="Genomic_DNA"/>
</dbReference>
<proteinExistence type="predicted"/>